<dbReference type="InterPro" id="IPR047230">
    <property type="entry name" value="CLOCK-like"/>
</dbReference>
<dbReference type="AlphaFoldDB" id="A0A7J5ZVY2"/>
<accession>A0A7J5ZVY2</accession>
<keyword evidence="1" id="KW-0539">Nucleus</keyword>
<organism evidence="3 4">
    <name type="scientific">Ameiurus melas</name>
    <name type="common">Black bullhead</name>
    <name type="synonym">Silurus melas</name>
    <dbReference type="NCBI Taxonomy" id="219545"/>
    <lineage>
        <taxon>Eukaryota</taxon>
        <taxon>Metazoa</taxon>
        <taxon>Chordata</taxon>
        <taxon>Craniata</taxon>
        <taxon>Vertebrata</taxon>
        <taxon>Euteleostomi</taxon>
        <taxon>Actinopterygii</taxon>
        <taxon>Neopterygii</taxon>
        <taxon>Teleostei</taxon>
        <taxon>Ostariophysi</taxon>
        <taxon>Siluriformes</taxon>
        <taxon>Ictaluridae</taxon>
        <taxon>Ameiurus</taxon>
    </lineage>
</organism>
<evidence type="ECO:0000256" key="2">
    <source>
        <dbReference type="SAM" id="MobiDB-lite"/>
    </source>
</evidence>
<dbReference type="GO" id="GO:0032922">
    <property type="term" value="P:circadian regulation of gene expression"/>
    <property type="evidence" value="ECO:0007669"/>
    <property type="project" value="InterPro"/>
</dbReference>
<evidence type="ECO:0000313" key="4">
    <source>
        <dbReference type="Proteomes" id="UP000593565"/>
    </source>
</evidence>
<protein>
    <submittedName>
        <fullName evidence="3">Uncharacterized protein</fullName>
    </submittedName>
</protein>
<dbReference type="PANTHER" id="PTHR46055:SF4">
    <property type="entry name" value="CIRCADIAN CLOCK PROTEIN PASD1"/>
    <property type="match status" value="1"/>
</dbReference>
<keyword evidence="4" id="KW-1185">Reference proteome</keyword>
<dbReference type="EMBL" id="JAAGNN010000024">
    <property type="protein sequence ID" value="KAF4073388.1"/>
    <property type="molecule type" value="Genomic_DNA"/>
</dbReference>
<feature type="region of interest" description="Disordered" evidence="2">
    <location>
        <begin position="388"/>
        <end position="416"/>
    </location>
</feature>
<dbReference type="Proteomes" id="UP000593565">
    <property type="component" value="Unassembled WGS sequence"/>
</dbReference>
<dbReference type="GO" id="GO:0000981">
    <property type="term" value="F:DNA-binding transcription factor activity, RNA polymerase II-specific"/>
    <property type="evidence" value="ECO:0007669"/>
    <property type="project" value="InterPro"/>
</dbReference>
<feature type="compositionally biased region" description="Polar residues" evidence="2">
    <location>
        <begin position="47"/>
        <end position="57"/>
    </location>
</feature>
<comment type="caution">
    <text evidence="3">The sequence shown here is derived from an EMBL/GenBank/DDBJ whole genome shotgun (WGS) entry which is preliminary data.</text>
</comment>
<evidence type="ECO:0000256" key="1">
    <source>
        <dbReference type="ARBA" id="ARBA00023242"/>
    </source>
</evidence>
<feature type="region of interest" description="Disordered" evidence="2">
    <location>
        <begin position="26"/>
        <end position="57"/>
    </location>
</feature>
<name>A0A7J5ZVY2_AMEME</name>
<evidence type="ECO:0000313" key="3">
    <source>
        <dbReference type="EMBL" id="KAF4073388.1"/>
    </source>
</evidence>
<sequence length="416" mass="46295">MCTTSVKGQEVCLDVCAPMDAPRDRISSARSASSHSSHKSTHTAPSDSASNSSVQYKESCTSSRQSVSIATENANRLSHGTSKHQAVCAGLPQPQLGVMHQLTEHLEKRRLLLQHDIKTQQQELHHIKEKLELTNLQMLLQQPVHVDFPQQASAPNSQSGVLHHNNTQHPKPPHCTPHTASSHTLHREQPTSSTTQQRLVQMQSMCVPVQTHTSLTMPLYSNPMMFSPNQGYRNTLDTHTHHTQHTHRQTDADNGPGGQLRMLLNQPVQNLVPDSSGTPTSHFSTTIHQTKYLDQQMMAPSFPVQQVSCNAVLVPSPVFTSPIVITHNSFITPRAPPTYTPNPQNNQQGLHIQQHQQFFQMQPQGLIQSGPSQAFFHTTNIQPQSTVGYIQQQQQQHLHSQSSASSLSDYRNILPR</sequence>
<gene>
    <name evidence="3" type="ORF">AMELA_G00258370</name>
</gene>
<dbReference type="GO" id="GO:1990513">
    <property type="term" value="C:CLOCK-BMAL transcription complex"/>
    <property type="evidence" value="ECO:0007669"/>
    <property type="project" value="TreeGrafter"/>
</dbReference>
<feature type="compositionally biased region" description="Low complexity" evidence="2">
    <location>
        <begin position="391"/>
        <end position="408"/>
    </location>
</feature>
<dbReference type="PANTHER" id="PTHR46055">
    <property type="entry name" value="CIRCADIAN LOCOMOTER OUTPUT CYCLES PROTEIN KAPUT"/>
    <property type="match status" value="1"/>
</dbReference>
<feature type="region of interest" description="Disordered" evidence="2">
    <location>
        <begin position="151"/>
        <end position="195"/>
    </location>
</feature>
<feature type="compositionally biased region" description="Polar residues" evidence="2">
    <location>
        <begin position="151"/>
        <end position="169"/>
    </location>
</feature>
<dbReference type="GO" id="GO:0000978">
    <property type="term" value="F:RNA polymerase II cis-regulatory region sequence-specific DNA binding"/>
    <property type="evidence" value="ECO:0007669"/>
    <property type="project" value="TreeGrafter"/>
</dbReference>
<reference evidence="3 4" key="1">
    <citation type="submission" date="2020-02" db="EMBL/GenBank/DDBJ databases">
        <title>A chromosome-scale genome assembly of the black bullhead catfish (Ameiurus melas).</title>
        <authorList>
            <person name="Wen M."/>
            <person name="Zham M."/>
            <person name="Cabau C."/>
            <person name="Klopp C."/>
            <person name="Donnadieu C."/>
            <person name="Roques C."/>
            <person name="Bouchez O."/>
            <person name="Lampietro C."/>
            <person name="Jouanno E."/>
            <person name="Herpin A."/>
            <person name="Louis A."/>
            <person name="Berthelot C."/>
            <person name="Parey E."/>
            <person name="Roest-Crollius H."/>
            <person name="Braasch I."/>
            <person name="Postlethwait J."/>
            <person name="Robinson-Rechavi M."/>
            <person name="Echchiki A."/>
            <person name="Begum T."/>
            <person name="Montfort J."/>
            <person name="Schartl M."/>
            <person name="Bobe J."/>
            <person name="Guiguen Y."/>
        </authorList>
    </citation>
    <scope>NUCLEOTIDE SEQUENCE [LARGE SCALE GENOMIC DNA]</scope>
    <source>
        <strain evidence="3">M_S1</strain>
        <tissue evidence="3">Blood</tissue>
    </source>
</reference>
<proteinExistence type="predicted"/>